<keyword evidence="1 10" id="KW-0963">Cytoplasm</keyword>
<dbReference type="GO" id="GO:0046872">
    <property type="term" value="F:metal ion binding"/>
    <property type="evidence" value="ECO:0007669"/>
    <property type="project" value="UniProtKB-KW"/>
</dbReference>
<comment type="caution">
    <text evidence="13">The sequence shown here is derived from an EMBL/GenBank/DDBJ whole genome shotgun (WGS) entry which is preliminary data.</text>
</comment>
<keyword evidence="14" id="KW-1185">Reference proteome</keyword>
<comment type="subunit">
    <text evidence="10">Monomer. Associates with 30S ribosomal subunit, binds 16S rRNA.</text>
</comment>
<evidence type="ECO:0000256" key="4">
    <source>
        <dbReference type="ARBA" id="ARBA00022730"/>
    </source>
</evidence>
<dbReference type="InterPro" id="IPR004881">
    <property type="entry name" value="Ribosome_biogen_GTPase_RsgA"/>
</dbReference>
<dbReference type="HAMAP" id="MF_01820">
    <property type="entry name" value="GTPase_RsgA"/>
    <property type="match status" value="1"/>
</dbReference>
<feature type="domain" description="CP-type G" evidence="12">
    <location>
        <begin position="63"/>
        <end position="223"/>
    </location>
</feature>
<reference evidence="13" key="1">
    <citation type="journal article" date="2014" name="Int. J. Syst. Evol. Microbiol.">
        <title>Complete genome sequence of Corynebacterium casei LMG S-19264T (=DSM 44701T), isolated from a smear-ripened cheese.</title>
        <authorList>
            <consortium name="US DOE Joint Genome Institute (JGI-PGF)"/>
            <person name="Walter F."/>
            <person name="Albersmeier A."/>
            <person name="Kalinowski J."/>
            <person name="Ruckert C."/>
        </authorList>
    </citation>
    <scope>NUCLEOTIDE SEQUENCE</scope>
    <source>
        <strain evidence="13">CGMCC 1.6333</strain>
    </source>
</reference>
<dbReference type="InterPro" id="IPR012340">
    <property type="entry name" value="NA-bd_OB-fold"/>
</dbReference>
<comment type="cofactor">
    <cofactor evidence="10">
        <name>Zn(2+)</name>
        <dbReference type="ChEBI" id="CHEBI:29105"/>
    </cofactor>
    <text evidence="10">Binds 1 zinc ion per subunit.</text>
</comment>
<dbReference type="CDD" id="cd04466">
    <property type="entry name" value="S1_YloQ_GTPase"/>
    <property type="match status" value="1"/>
</dbReference>
<dbReference type="CDD" id="cd01854">
    <property type="entry name" value="YjeQ_EngC"/>
    <property type="match status" value="1"/>
</dbReference>
<dbReference type="PANTHER" id="PTHR32120:SF11">
    <property type="entry name" value="SMALL RIBOSOMAL SUBUNIT BIOGENESIS GTPASE RSGA 1, MITOCHONDRIAL-RELATED"/>
    <property type="match status" value="1"/>
</dbReference>
<evidence type="ECO:0000256" key="8">
    <source>
        <dbReference type="ARBA" id="ARBA00022884"/>
    </source>
</evidence>
<protein>
    <recommendedName>
        <fullName evidence="10">Small ribosomal subunit biogenesis GTPase RsgA</fullName>
        <ecNumber evidence="10">3.6.1.-</ecNumber>
    </recommendedName>
</protein>
<dbReference type="SUPFAM" id="SSF52540">
    <property type="entry name" value="P-loop containing nucleoside triphosphate hydrolases"/>
    <property type="match status" value="1"/>
</dbReference>
<accession>A0A917TG16</accession>
<comment type="subcellular location">
    <subcellularLocation>
        <location evidence="10">Cytoplasm</location>
    </subcellularLocation>
</comment>
<dbReference type="PROSITE" id="PS51721">
    <property type="entry name" value="G_CP"/>
    <property type="match status" value="1"/>
</dbReference>
<dbReference type="RefSeq" id="WP_117151698.1">
    <property type="nucleotide sequence ID" value="NZ_BMLG01000001.1"/>
</dbReference>
<dbReference type="Gene3D" id="3.40.50.300">
    <property type="entry name" value="P-loop containing nucleotide triphosphate hydrolases"/>
    <property type="match status" value="1"/>
</dbReference>
<dbReference type="InterPro" id="IPR030378">
    <property type="entry name" value="G_CP_dom"/>
</dbReference>
<feature type="binding site" evidence="10">
    <location>
        <begin position="166"/>
        <end position="174"/>
    </location>
    <ligand>
        <name>GTP</name>
        <dbReference type="ChEBI" id="CHEBI:37565"/>
    </ligand>
</feature>
<evidence type="ECO:0000313" key="14">
    <source>
        <dbReference type="Proteomes" id="UP000618460"/>
    </source>
</evidence>
<dbReference type="InterPro" id="IPR027417">
    <property type="entry name" value="P-loop_NTPase"/>
</dbReference>
<evidence type="ECO:0000256" key="9">
    <source>
        <dbReference type="ARBA" id="ARBA00023134"/>
    </source>
</evidence>
<dbReference type="PROSITE" id="PS50936">
    <property type="entry name" value="ENGC_GTPASE"/>
    <property type="match status" value="1"/>
</dbReference>
<dbReference type="GO" id="GO:0003924">
    <property type="term" value="F:GTPase activity"/>
    <property type="evidence" value="ECO:0007669"/>
    <property type="project" value="UniProtKB-UniRule"/>
</dbReference>
<sequence length="293" mass="33533">MPEGKIMKALSGFYYVKCDNGVYQCRGRGLFRKKNITPLVGDVVEFDISNPNEGYIYEVKKRHNQMRRPPIANIDQAIIVVSAKEPDFSALLLDRFLVLVEAKRIEPVIFISKVDMLSEQEEKRIKEIQESYRQIGYQVETSSTKDGSDLQQLIPYFSDNISVIAGQSGVGKSSLLNKLNPLLDIETNEISNSLGRGKHTTRHVELVEIAGGLVADTPGFSSLEFDEIELEELPDCFPEMEARKENCKFRGCMHINEPKCAVKAALENEEITEFRYEHYVQFYHEIKDRKPRY</sequence>
<keyword evidence="8 10" id="KW-0694">RNA-binding</keyword>
<comment type="similarity">
    <text evidence="10">Belongs to the TRAFAC class YlqF/YawG GTPase family. RsgA subfamily.</text>
</comment>
<dbReference type="OrthoDB" id="9809485at2"/>
<feature type="binding site" evidence="10">
    <location>
        <begin position="112"/>
        <end position="115"/>
    </location>
    <ligand>
        <name>GTP</name>
        <dbReference type="ChEBI" id="CHEBI:37565"/>
    </ligand>
</feature>
<proteinExistence type="inferred from homology"/>
<evidence type="ECO:0000256" key="5">
    <source>
        <dbReference type="ARBA" id="ARBA00022741"/>
    </source>
</evidence>
<dbReference type="InterPro" id="IPR010914">
    <property type="entry name" value="RsgA_GTPase_dom"/>
</dbReference>
<organism evidence="13 14">
    <name type="scientific">Paraliobacillus quinghaiensis</name>
    <dbReference type="NCBI Taxonomy" id="470815"/>
    <lineage>
        <taxon>Bacteria</taxon>
        <taxon>Bacillati</taxon>
        <taxon>Bacillota</taxon>
        <taxon>Bacilli</taxon>
        <taxon>Bacillales</taxon>
        <taxon>Bacillaceae</taxon>
        <taxon>Paraliobacillus</taxon>
    </lineage>
</organism>
<dbReference type="NCBIfam" id="TIGR00157">
    <property type="entry name" value="ribosome small subunit-dependent GTPase A"/>
    <property type="match status" value="1"/>
</dbReference>
<evidence type="ECO:0000256" key="10">
    <source>
        <dbReference type="HAMAP-Rule" id="MF_01820"/>
    </source>
</evidence>
<evidence type="ECO:0000313" key="13">
    <source>
        <dbReference type="EMBL" id="GGM21022.1"/>
    </source>
</evidence>
<reference evidence="13" key="2">
    <citation type="submission" date="2020-09" db="EMBL/GenBank/DDBJ databases">
        <authorList>
            <person name="Sun Q."/>
            <person name="Zhou Y."/>
        </authorList>
    </citation>
    <scope>NUCLEOTIDE SEQUENCE</scope>
    <source>
        <strain evidence="13">CGMCC 1.6333</strain>
    </source>
</reference>
<feature type="domain" description="EngC GTPase" evidence="11">
    <location>
        <begin position="72"/>
        <end position="221"/>
    </location>
</feature>
<keyword evidence="2 10" id="KW-0690">Ribosome biogenesis</keyword>
<feature type="binding site" evidence="10">
    <location>
        <position position="247"/>
    </location>
    <ligand>
        <name>Zn(2+)</name>
        <dbReference type="ChEBI" id="CHEBI:29105"/>
    </ligand>
</feature>
<dbReference type="Pfam" id="PF03193">
    <property type="entry name" value="RsgA_GTPase"/>
    <property type="match status" value="1"/>
</dbReference>
<dbReference type="EMBL" id="BMLG01000001">
    <property type="protein sequence ID" value="GGM21022.1"/>
    <property type="molecule type" value="Genomic_DNA"/>
</dbReference>
<evidence type="ECO:0000256" key="1">
    <source>
        <dbReference type="ARBA" id="ARBA00022490"/>
    </source>
</evidence>
<keyword evidence="9 10" id="KW-0342">GTP-binding</keyword>
<dbReference type="PANTHER" id="PTHR32120">
    <property type="entry name" value="SMALL RIBOSOMAL SUBUNIT BIOGENESIS GTPASE RSGA"/>
    <property type="match status" value="1"/>
</dbReference>
<dbReference type="Pfam" id="PF16745">
    <property type="entry name" value="RsgA_N"/>
    <property type="match status" value="1"/>
</dbReference>
<dbReference type="GO" id="GO:0019843">
    <property type="term" value="F:rRNA binding"/>
    <property type="evidence" value="ECO:0007669"/>
    <property type="project" value="UniProtKB-KW"/>
</dbReference>
<dbReference type="Gene3D" id="1.10.40.50">
    <property type="entry name" value="Probable gtpase engc, domain 3"/>
    <property type="match status" value="1"/>
</dbReference>
<dbReference type="SUPFAM" id="SSF50249">
    <property type="entry name" value="Nucleic acid-binding proteins"/>
    <property type="match status" value="1"/>
</dbReference>
<keyword evidence="7 10" id="KW-0862">Zinc</keyword>
<evidence type="ECO:0000256" key="3">
    <source>
        <dbReference type="ARBA" id="ARBA00022723"/>
    </source>
</evidence>
<evidence type="ECO:0000259" key="12">
    <source>
        <dbReference type="PROSITE" id="PS51721"/>
    </source>
</evidence>
<dbReference type="Proteomes" id="UP000618460">
    <property type="component" value="Unassembled WGS sequence"/>
</dbReference>
<gene>
    <name evidence="10 13" type="primary">rsgA</name>
    <name evidence="13" type="ORF">GCM10011351_03630</name>
</gene>
<dbReference type="GO" id="GO:0042274">
    <property type="term" value="P:ribosomal small subunit biogenesis"/>
    <property type="evidence" value="ECO:0007669"/>
    <property type="project" value="UniProtKB-UniRule"/>
</dbReference>
<dbReference type="Gene3D" id="2.40.50.140">
    <property type="entry name" value="Nucleic acid-binding proteins"/>
    <property type="match status" value="1"/>
</dbReference>
<keyword evidence="6 10" id="KW-0378">Hydrolase</keyword>
<evidence type="ECO:0000256" key="6">
    <source>
        <dbReference type="ARBA" id="ARBA00022801"/>
    </source>
</evidence>
<keyword evidence="4 10" id="KW-0699">rRNA-binding</keyword>
<feature type="binding site" evidence="10">
    <location>
        <position position="260"/>
    </location>
    <ligand>
        <name>Zn(2+)</name>
        <dbReference type="ChEBI" id="CHEBI:29105"/>
    </ligand>
</feature>
<evidence type="ECO:0000256" key="2">
    <source>
        <dbReference type="ARBA" id="ARBA00022517"/>
    </source>
</evidence>
<evidence type="ECO:0000256" key="7">
    <source>
        <dbReference type="ARBA" id="ARBA00022833"/>
    </source>
</evidence>
<keyword evidence="5 10" id="KW-0547">Nucleotide-binding</keyword>
<feature type="binding site" evidence="10">
    <location>
        <position position="252"/>
    </location>
    <ligand>
        <name>Zn(2+)</name>
        <dbReference type="ChEBI" id="CHEBI:29105"/>
    </ligand>
</feature>
<evidence type="ECO:0000259" key="11">
    <source>
        <dbReference type="PROSITE" id="PS50936"/>
    </source>
</evidence>
<dbReference type="AlphaFoldDB" id="A0A917TG16"/>
<comment type="function">
    <text evidence="10">One of several proteins that assist in the late maturation steps of the functional core of the 30S ribosomal subunit. Helps release RbfA from mature subunits. May play a role in the assembly of ribosomal proteins into the subunit. Circularly permuted GTPase that catalyzes slow GTP hydrolysis, GTPase activity is stimulated by the 30S ribosomal subunit.</text>
</comment>
<feature type="binding site" evidence="10">
    <location>
        <position position="254"/>
    </location>
    <ligand>
        <name>Zn(2+)</name>
        <dbReference type="ChEBI" id="CHEBI:29105"/>
    </ligand>
</feature>
<dbReference type="GO" id="GO:0005737">
    <property type="term" value="C:cytoplasm"/>
    <property type="evidence" value="ECO:0007669"/>
    <property type="project" value="UniProtKB-SubCell"/>
</dbReference>
<keyword evidence="3 10" id="KW-0479">Metal-binding</keyword>
<dbReference type="GO" id="GO:0005525">
    <property type="term" value="F:GTP binding"/>
    <property type="evidence" value="ECO:0007669"/>
    <property type="project" value="UniProtKB-UniRule"/>
</dbReference>
<dbReference type="EC" id="3.6.1.-" evidence="10"/>
<name>A0A917TG16_9BACI</name>
<dbReference type="InterPro" id="IPR031944">
    <property type="entry name" value="RsgA_N"/>
</dbReference>